<feature type="transmembrane region" description="Helical" evidence="1">
    <location>
        <begin position="80"/>
        <end position="99"/>
    </location>
</feature>
<evidence type="ECO:0000256" key="1">
    <source>
        <dbReference type="SAM" id="Phobius"/>
    </source>
</evidence>
<gene>
    <name evidence="2" type="ORF">DCW48_02245</name>
</gene>
<dbReference type="STRING" id="1132855.GCA_000384255_00889"/>
<evidence type="ECO:0000313" key="2">
    <source>
        <dbReference type="EMBL" id="HBA08518.1"/>
    </source>
</evidence>
<keyword evidence="1" id="KW-1133">Transmembrane helix</keyword>
<evidence type="ECO:0000313" key="3">
    <source>
        <dbReference type="Proteomes" id="UP000264313"/>
    </source>
</evidence>
<keyword evidence="1" id="KW-0812">Transmembrane</keyword>
<organism evidence="2 3">
    <name type="scientific">Methylotenera mobilis</name>
    <dbReference type="NCBI Taxonomy" id="359408"/>
    <lineage>
        <taxon>Bacteria</taxon>
        <taxon>Pseudomonadati</taxon>
        <taxon>Pseudomonadota</taxon>
        <taxon>Betaproteobacteria</taxon>
        <taxon>Nitrosomonadales</taxon>
        <taxon>Methylophilaceae</taxon>
        <taxon>Methylotenera</taxon>
    </lineage>
</organism>
<keyword evidence="1" id="KW-0472">Membrane</keyword>
<name>A0A351R8Z7_9PROT</name>
<protein>
    <submittedName>
        <fullName evidence="2">Uncharacterized protein</fullName>
    </submittedName>
</protein>
<dbReference type="Proteomes" id="UP000264313">
    <property type="component" value="Unassembled WGS sequence"/>
</dbReference>
<reference evidence="2 3" key="1">
    <citation type="journal article" date="2018" name="Nat. Biotechnol.">
        <title>A standardized bacterial taxonomy based on genome phylogeny substantially revises the tree of life.</title>
        <authorList>
            <person name="Parks D.H."/>
            <person name="Chuvochina M."/>
            <person name="Waite D.W."/>
            <person name="Rinke C."/>
            <person name="Skarshewski A."/>
            <person name="Chaumeil P.A."/>
            <person name="Hugenholtz P."/>
        </authorList>
    </citation>
    <scope>NUCLEOTIDE SEQUENCE [LARGE SCALE GENOMIC DNA]</scope>
    <source>
        <strain evidence="2">UBA9958</strain>
    </source>
</reference>
<proteinExistence type="predicted"/>
<accession>A0A351R8Z7</accession>
<sequence>MLRGLNKKLLWIVVVWFAILQAFTPFIHAHVQADTYAYGHGLHMHDDGLLELHDTVHTLKNVSDIETIGVDKALIKNIEVLPAPLFLMLFIIPLLVFSVRSYRYERTAHACIPPYLKSVAGPRAPPLF</sequence>
<dbReference type="EMBL" id="DNAA01000054">
    <property type="protein sequence ID" value="HBA08518.1"/>
    <property type="molecule type" value="Genomic_DNA"/>
</dbReference>
<dbReference type="AlphaFoldDB" id="A0A351R8Z7"/>
<comment type="caution">
    <text evidence="2">The sequence shown here is derived from an EMBL/GenBank/DDBJ whole genome shotgun (WGS) entry which is preliminary data.</text>
</comment>